<dbReference type="GO" id="GO:0000329">
    <property type="term" value="C:fungal-type vacuole membrane"/>
    <property type="evidence" value="ECO:0007669"/>
    <property type="project" value="TreeGrafter"/>
</dbReference>
<gene>
    <name evidence="6" type="ORF">CSUB01_02341</name>
</gene>
<dbReference type="InterPro" id="IPR011989">
    <property type="entry name" value="ARM-like"/>
</dbReference>
<dbReference type="OrthoDB" id="10263554at2759"/>
<dbReference type="FunFam" id="1.25.10.10:FF:000326">
    <property type="entry name" value="V-type proton ATPase subunit H"/>
    <property type="match status" value="1"/>
</dbReference>
<dbReference type="InterPro" id="IPR011987">
    <property type="entry name" value="ATPase_V1-cplx_hsu_C"/>
</dbReference>
<keyword evidence="4" id="KW-0406">Ion transport</keyword>
<evidence type="ECO:0000313" key="6">
    <source>
        <dbReference type="EMBL" id="KDN64851.1"/>
    </source>
</evidence>
<dbReference type="EMBL" id="JMSE01001090">
    <property type="protein sequence ID" value="KDN64851.1"/>
    <property type="molecule type" value="Genomic_DNA"/>
</dbReference>
<dbReference type="GO" id="GO:0046961">
    <property type="term" value="F:proton-transporting ATPase activity, rotational mechanism"/>
    <property type="evidence" value="ECO:0007669"/>
    <property type="project" value="InterPro"/>
</dbReference>
<dbReference type="OMA" id="HSGHLRW"/>
<evidence type="ECO:0000313" key="7">
    <source>
        <dbReference type="Proteomes" id="UP000027238"/>
    </source>
</evidence>
<reference evidence="7" key="1">
    <citation type="journal article" date="2014" name="Genome Announc.">
        <title>Draft genome sequence of Colletotrichum sublineola, a destructive pathogen of cultivated sorghum.</title>
        <authorList>
            <person name="Baroncelli R."/>
            <person name="Sanz-Martin J.M."/>
            <person name="Rech G.E."/>
            <person name="Sukno S.A."/>
            <person name="Thon M.R."/>
        </authorList>
    </citation>
    <scope>NUCLEOTIDE SEQUENCE [LARGE SCALE GENOMIC DNA]</scope>
    <source>
        <strain evidence="7">TX430BB</strain>
    </source>
</reference>
<dbReference type="InterPro" id="IPR004908">
    <property type="entry name" value="ATPase_V1-cplx_hsu"/>
</dbReference>
<evidence type="ECO:0000259" key="5">
    <source>
        <dbReference type="Pfam" id="PF11698"/>
    </source>
</evidence>
<dbReference type="HOGENOM" id="CLU_025709_4_0_1"/>
<dbReference type="Proteomes" id="UP000027238">
    <property type="component" value="Unassembled WGS sequence"/>
</dbReference>
<name>A0A066XGH6_COLSU</name>
<evidence type="ECO:0000256" key="3">
    <source>
        <dbReference type="ARBA" id="ARBA00022781"/>
    </source>
</evidence>
<dbReference type="eggNOG" id="KOG2759">
    <property type="taxonomic scope" value="Eukaryota"/>
</dbReference>
<evidence type="ECO:0000256" key="2">
    <source>
        <dbReference type="ARBA" id="ARBA00022448"/>
    </source>
</evidence>
<dbReference type="PANTHER" id="PTHR10698">
    <property type="entry name" value="V-TYPE PROTON ATPASE SUBUNIT H"/>
    <property type="match status" value="1"/>
</dbReference>
<dbReference type="STRING" id="1173701.A0A066XGH6"/>
<feature type="domain" description="ATPase V1 complex subunit H C-terminal" evidence="5">
    <location>
        <begin position="456"/>
        <end position="574"/>
    </location>
</feature>
<organism evidence="6 7">
    <name type="scientific">Colletotrichum sublineola</name>
    <name type="common">Sorghum anthracnose fungus</name>
    <dbReference type="NCBI Taxonomy" id="1173701"/>
    <lineage>
        <taxon>Eukaryota</taxon>
        <taxon>Fungi</taxon>
        <taxon>Dikarya</taxon>
        <taxon>Ascomycota</taxon>
        <taxon>Pezizomycotina</taxon>
        <taxon>Sordariomycetes</taxon>
        <taxon>Hypocreomycetidae</taxon>
        <taxon>Glomerellales</taxon>
        <taxon>Glomerellaceae</taxon>
        <taxon>Colletotrichum</taxon>
        <taxon>Colletotrichum graminicola species complex</taxon>
    </lineage>
</organism>
<evidence type="ECO:0000256" key="4">
    <source>
        <dbReference type="ARBA" id="ARBA00023065"/>
    </source>
</evidence>
<dbReference type="Pfam" id="PF03224">
    <property type="entry name" value="V-ATPase_H_N"/>
    <property type="match status" value="1"/>
</dbReference>
<dbReference type="SUPFAM" id="SSF48371">
    <property type="entry name" value="ARM repeat"/>
    <property type="match status" value="1"/>
</dbReference>
<dbReference type="Gene3D" id="1.25.10.10">
    <property type="entry name" value="Leucine-rich Repeat Variant"/>
    <property type="match status" value="1"/>
</dbReference>
<dbReference type="PANTHER" id="PTHR10698:SF0">
    <property type="entry name" value="V-TYPE PROTON ATPASE SUBUNIT H"/>
    <property type="match status" value="1"/>
</dbReference>
<dbReference type="InterPro" id="IPR038497">
    <property type="entry name" value="ATPase_V1-cplx_hsu_C_sf"/>
</dbReference>
<sequence>MEFDRYQSVGSATLTWPTDGSYAGGLRAHSPLRSDGEALANDAFRDIQVTLPPRTTCDPQHAESSPLSISSTARLSVTQVHPKLKSPGSLHPLDSPAMSLDTPTYLGSLQDNIRQRPIPWDGAVRAGTVTEDHLARIRAVDKAKKPEARKEIVEGDLDGYRSLFVGEPGKPSVLESAGKQAKIVQYILVLLADLLPSVPSLSKAIFKHSDPYKHFLPLLAHSNNTEDPIPLLTSTALTKLMSLAGDESQATKNAIPVLLSYLSGLAKSSDAGLQDIAVQEYSSILYGHASRQQFWNQRSETIAPLIEILRTAAGIGSNGSSSASIWSGTAPTRAPGFEGSLGGGVGLQLLYHVLLVIWQMSFEAGQIGDELNDEYDIVLLYTQLLRLSPKEKTTRLVVSTLFNLLSNNQKSLLPTAVLARLPSLLENLSGRHLTDPDLLEDAQQLKELLEEYTKTKTTFDEYVAEVESGHLRWSPPHRSQVFWAENARKILEYENGAITRKLAEIMKKPWDNDKAVLAIACNDVGALVKEVPEKRYQLEKLGLKTRIMELMGESDENVRWESLKALGGWLKYSFEN</sequence>
<comment type="similarity">
    <text evidence="1">Belongs to the V-ATPase H subunit family.</text>
</comment>
<keyword evidence="7" id="KW-1185">Reference proteome</keyword>
<dbReference type="FunFam" id="1.25.40.150:FF:000002">
    <property type="entry name" value="V-type proton ATPase subunit H"/>
    <property type="match status" value="1"/>
</dbReference>
<keyword evidence="2" id="KW-0813">Transport</keyword>
<dbReference type="Gene3D" id="1.25.40.150">
    <property type="entry name" value="V-type ATPase, subunit H, C-terminal domain"/>
    <property type="match status" value="1"/>
</dbReference>
<comment type="caution">
    <text evidence="6">The sequence shown here is derived from an EMBL/GenBank/DDBJ whole genome shotgun (WGS) entry which is preliminary data.</text>
</comment>
<evidence type="ECO:0000256" key="1">
    <source>
        <dbReference type="ARBA" id="ARBA00008613"/>
    </source>
</evidence>
<dbReference type="Pfam" id="PF11698">
    <property type="entry name" value="V-ATPase_H_C"/>
    <property type="match status" value="1"/>
</dbReference>
<protein>
    <submittedName>
        <fullName evidence="6">Putative V-ATPase subunit H</fullName>
    </submittedName>
</protein>
<dbReference type="GO" id="GO:0000221">
    <property type="term" value="C:vacuolar proton-transporting V-type ATPase, V1 domain"/>
    <property type="evidence" value="ECO:0007669"/>
    <property type="project" value="InterPro"/>
</dbReference>
<accession>A0A066XGH6</accession>
<proteinExistence type="inferred from homology"/>
<keyword evidence="3" id="KW-0375">Hydrogen ion transport</keyword>
<dbReference type="AlphaFoldDB" id="A0A066XGH6"/>
<dbReference type="InterPro" id="IPR016024">
    <property type="entry name" value="ARM-type_fold"/>
</dbReference>